<evidence type="ECO:0000313" key="7">
    <source>
        <dbReference type="EMBL" id="ORV19463.1"/>
    </source>
</evidence>
<accession>A0A1X1RWI2</accession>
<dbReference type="GO" id="GO:0003886">
    <property type="term" value="F:DNA (cytosine-5-)-methyltransferase activity"/>
    <property type="evidence" value="ECO:0007669"/>
    <property type="project" value="UniProtKB-EC"/>
</dbReference>
<dbReference type="PANTHER" id="PTHR10629">
    <property type="entry name" value="CYTOSINE-SPECIFIC METHYLTRANSFERASE"/>
    <property type="match status" value="1"/>
</dbReference>
<evidence type="ECO:0000313" key="8">
    <source>
        <dbReference type="EMBL" id="PIB73299.1"/>
    </source>
</evidence>
<dbReference type="GO" id="GO:0003677">
    <property type="term" value="F:DNA binding"/>
    <property type="evidence" value="ECO:0007669"/>
    <property type="project" value="TreeGrafter"/>
</dbReference>
<comment type="caution">
    <text evidence="7">The sequence shown here is derived from an EMBL/GenBank/DDBJ whole genome shotgun (WGS) entry which is preliminary data.</text>
</comment>
<evidence type="ECO:0000313" key="10">
    <source>
        <dbReference type="Proteomes" id="UP000230971"/>
    </source>
</evidence>
<dbReference type="Gene3D" id="3.40.50.150">
    <property type="entry name" value="Vaccinia Virus protein VP39"/>
    <property type="match status" value="1"/>
</dbReference>
<dbReference type="EMBL" id="PDKV01000058">
    <property type="protein sequence ID" value="PIB73299.1"/>
    <property type="molecule type" value="Genomic_DNA"/>
</dbReference>
<keyword evidence="3 6" id="KW-0808">Transferase</keyword>
<dbReference type="OrthoDB" id="9813719at2"/>
<dbReference type="InterPro" id="IPR031303">
    <property type="entry name" value="C5_meth_CS"/>
</dbReference>
<evidence type="ECO:0000256" key="4">
    <source>
        <dbReference type="ARBA" id="ARBA00022691"/>
    </source>
</evidence>
<dbReference type="AlphaFoldDB" id="A0A1X1RWI2"/>
<dbReference type="InterPro" id="IPR018117">
    <property type="entry name" value="C5_DNA_meth_AS"/>
</dbReference>
<dbReference type="EC" id="2.1.1.37" evidence="1"/>
<dbReference type="PROSITE" id="PS51679">
    <property type="entry name" value="SAM_MT_C5"/>
    <property type="match status" value="1"/>
</dbReference>
<dbReference type="PRINTS" id="PR00105">
    <property type="entry name" value="C5METTRFRASE"/>
</dbReference>
<dbReference type="GO" id="GO:0032259">
    <property type="term" value="P:methylation"/>
    <property type="evidence" value="ECO:0007669"/>
    <property type="project" value="UniProtKB-KW"/>
</dbReference>
<keyword evidence="2 6" id="KW-0489">Methyltransferase</keyword>
<dbReference type="InterPro" id="IPR001525">
    <property type="entry name" value="C5_MeTfrase"/>
</dbReference>
<protein>
    <recommendedName>
        <fullName evidence="1">DNA (cytosine-5-)-methyltransferase</fullName>
        <ecNumber evidence="1">2.1.1.37</ecNumber>
    </recommendedName>
</protein>
<evidence type="ECO:0000313" key="9">
    <source>
        <dbReference type="Proteomes" id="UP000193907"/>
    </source>
</evidence>
<evidence type="ECO:0000256" key="5">
    <source>
        <dbReference type="ARBA" id="ARBA00022747"/>
    </source>
</evidence>
<dbReference type="PROSITE" id="PS00095">
    <property type="entry name" value="C5_MTASE_2"/>
    <property type="match status" value="1"/>
</dbReference>
<keyword evidence="9" id="KW-1185">Reference proteome</keyword>
<dbReference type="InterPro" id="IPR029063">
    <property type="entry name" value="SAM-dependent_MTases_sf"/>
</dbReference>
<keyword evidence="4 6" id="KW-0949">S-adenosyl-L-methionine</keyword>
<dbReference type="Gene3D" id="3.90.120.10">
    <property type="entry name" value="DNA Methylase, subunit A, domain 2"/>
    <property type="match status" value="1"/>
</dbReference>
<dbReference type="Proteomes" id="UP000193907">
    <property type="component" value="Unassembled WGS sequence"/>
</dbReference>
<proteinExistence type="inferred from homology"/>
<comment type="similarity">
    <text evidence="6">Belongs to the class I-like SAM-binding methyltransferase superfamily. C5-methyltransferase family.</text>
</comment>
<dbReference type="Proteomes" id="UP000230971">
    <property type="component" value="Unassembled WGS sequence"/>
</dbReference>
<evidence type="ECO:0000256" key="1">
    <source>
        <dbReference type="ARBA" id="ARBA00011975"/>
    </source>
</evidence>
<organism evidence="7 9">
    <name type="scientific">Mycobacterium celatum</name>
    <dbReference type="NCBI Taxonomy" id="28045"/>
    <lineage>
        <taxon>Bacteria</taxon>
        <taxon>Bacillati</taxon>
        <taxon>Actinomycetota</taxon>
        <taxon>Actinomycetes</taxon>
        <taxon>Mycobacteriales</taxon>
        <taxon>Mycobacteriaceae</taxon>
        <taxon>Mycobacterium</taxon>
    </lineage>
</organism>
<feature type="active site" evidence="6">
    <location>
        <position position="97"/>
    </location>
</feature>
<dbReference type="PANTHER" id="PTHR10629:SF52">
    <property type="entry name" value="DNA (CYTOSINE-5)-METHYLTRANSFERASE 1"/>
    <property type="match status" value="1"/>
</dbReference>
<name>A0A1X1RWI2_MYCCE</name>
<gene>
    <name evidence="7" type="ORF">AWB95_01395</name>
    <name evidence="8" type="ORF">CQY23_23180</name>
</gene>
<dbReference type="Pfam" id="PF00145">
    <property type="entry name" value="DNA_methylase"/>
    <property type="match status" value="2"/>
</dbReference>
<evidence type="ECO:0000256" key="2">
    <source>
        <dbReference type="ARBA" id="ARBA00022603"/>
    </source>
</evidence>
<dbReference type="SUPFAM" id="SSF53335">
    <property type="entry name" value="S-adenosyl-L-methionine-dependent methyltransferases"/>
    <property type="match status" value="1"/>
</dbReference>
<evidence type="ECO:0000256" key="3">
    <source>
        <dbReference type="ARBA" id="ARBA00022679"/>
    </source>
</evidence>
<dbReference type="InterPro" id="IPR050390">
    <property type="entry name" value="C5-Methyltransferase"/>
</dbReference>
<reference evidence="8 10" key="2">
    <citation type="journal article" date="2017" name="Infect. Genet. Evol.">
        <title>The new phylogeny of the genus Mycobacterium: The old and the news.</title>
        <authorList>
            <person name="Tortoli E."/>
            <person name="Fedrizzi T."/>
            <person name="Meehan C.J."/>
            <person name="Trovato A."/>
            <person name="Grottola A."/>
            <person name="Giacobazzi E."/>
            <person name="Serpini G.F."/>
            <person name="Tagliazucchi S."/>
            <person name="Fabio A."/>
            <person name="Bettua C."/>
            <person name="Bertorelli R."/>
            <person name="Frascaro F."/>
            <person name="De Sanctis V."/>
            <person name="Pecorari M."/>
            <person name="Jousson O."/>
            <person name="Segata N."/>
            <person name="Cirillo D.M."/>
        </authorList>
    </citation>
    <scope>NUCLEOTIDE SEQUENCE [LARGE SCALE GENOMIC DNA]</scope>
    <source>
        <strain evidence="8 10">NCTC 12882</strain>
    </source>
</reference>
<dbReference type="GO" id="GO:0009307">
    <property type="term" value="P:DNA restriction-modification system"/>
    <property type="evidence" value="ECO:0007669"/>
    <property type="project" value="UniProtKB-KW"/>
</dbReference>
<reference evidence="7 9" key="1">
    <citation type="submission" date="2016-01" db="EMBL/GenBank/DDBJ databases">
        <title>The new phylogeny of the genus Mycobacterium.</title>
        <authorList>
            <person name="Tarcisio F."/>
            <person name="Conor M."/>
            <person name="Antonella G."/>
            <person name="Elisabetta G."/>
            <person name="Giulia F.S."/>
            <person name="Sara T."/>
            <person name="Anna F."/>
            <person name="Clotilde B."/>
            <person name="Roberto B."/>
            <person name="Veronica D.S."/>
            <person name="Fabio R."/>
            <person name="Monica P."/>
            <person name="Olivier J."/>
            <person name="Enrico T."/>
            <person name="Nicola S."/>
        </authorList>
    </citation>
    <scope>NUCLEOTIDE SEQUENCE [LARGE SCALE GENOMIC DNA]</scope>
    <source>
        <strain evidence="7 9">DSM 44243</strain>
    </source>
</reference>
<keyword evidence="5" id="KW-0680">Restriction system</keyword>
<dbReference type="PROSITE" id="PS00094">
    <property type="entry name" value="C5_MTASE_1"/>
    <property type="match status" value="1"/>
</dbReference>
<sequence length="400" mass="44517">MGTSIELFTGGGGLALALHEAGFQHLYVNEFERRACDTLRANGAVDVAPPGIRNTSLPAAAGVLRAAKWPLLEADVRELTFTECATKVDLVAGGVPCQPFSLGGVHKGHLDERNLWPEFERVVRQTGPRVFLGENVKGLTRPSFAPYWQYILRSLRAPFESRRDGETWEQHDRRLIRILKKDGDPTERYDVEPYLVNAADYGVPQVRWRVFVIGIRRDQALNWEFPAATHSRYGLHRAQKEGTYWRDHSLKAAPSQAIPCNDTEDDLDRWLTLRDAIADLPEPLEGAETPGWLHHKGHPGARIYVGHTPNELDRPAKTVKAGVHGVPGGESVLRKDNGQVRYLTVRETARIMSFPDTWQLAGPRGEQMRQLGNAVPVRLGRIVADSLADAFVSGPEARSA</sequence>
<evidence type="ECO:0000256" key="6">
    <source>
        <dbReference type="PROSITE-ProRule" id="PRU01016"/>
    </source>
</evidence>
<dbReference type="EMBL" id="LQOM01000007">
    <property type="protein sequence ID" value="ORV19463.1"/>
    <property type="molecule type" value="Genomic_DNA"/>
</dbReference>
<dbReference type="GO" id="GO:0044027">
    <property type="term" value="P:negative regulation of gene expression via chromosomal CpG island methylation"/>
    <property type="evidence" value="ECO:0007669"/>
    <property type="project" value="TreeGrafter"/>
</dbReference>
<dbReference type="STRING" id="28045.AWB95_01395"/>